<dbReference type="EMBL" id="CAUJNA010003427">
    <property type="protein sequence ID" value="CAJ1401710.1"/>
    <property type="molecule type" value="Genomic_DNA"/>
</dbReference>
<feature type="compositionally biased region" description="Low complexity" evidence="1">
    <location>
        <begin position="121"/>
        <end position="132"/>
    </location>
</feature>
<sequence length="682" mass="76971">MYVPVLPSMGSPASPVSPVQLGRIQVLEMEIRRLKALEKASLPASLPAQLPSLDASPKEPRPREPREVKEKVSPEHLELMKAHRELLQVLQTQATSHEELTRQHTELLKAHQALLASAVSPAPAPAAREAPAPLTPAPPPSNAPKGRHMRKAKSHYYVTNEVKLQLPSNPTLLDNTLLFLPERAVRDYNLEPNLDDKGDSEKYMWFGRVWELRALVDQMYQEKADAIRQRAEDLPESRKRELKLKMRDPAVRGKLKKLCARWKGSAFRRRCSFAVLDRLKYSHLRGTLIYAHGSGGCSWDNFRICRMIAGMGILVIAPDGFAYPKESAMGQMRHKALAPLHLGSDDVDYWANDLLYTSSAGGVFNYSTKAESVLKETQEYKDLYEKCYQLRRSELHFTIARLPAWVLSQGFFLGGTSEGAMTVARFDDQRYGEMIIGRFINSFSIEYCYFTPTPEAGLLGGQLDVPTLNIIGNKDQYFGAEDSIAKVVAEHGSGYGDKNLTGNGFNTMVRQGLENGLVCVLEDGVHSPCNTHDNFLRQLFNTFFSRAGSIWELHMIWEADPLLKSLVQLVEATDHRGKVTHLFVPKMVYPQRMTLREIETLRALHATDELDAAMKKEQTIIEAERGEIKEQLARCRTEAEKSPRAKASETKNFYAGDKLDSRKKWEDWVRLHSSQTRANSAQ</sequence>
<feature type="region of interest" description="Disordered" evidence="1">
    <location>
        <begin position="121"/>
        <end position="147"/>
    </location>
</feature>
<name>A0AA36J8R9_9DINO</name>
<feature type="region of interest" description="Disordered" evidence="1">
    <location>
        <begin position="48"/>
        <end position="71"/>
    </location>
</feature>
<feature type="compositionally biased region" description="Pro residues" evidence="1">
    <location>
        <begin position="133"/>
        <end position="142"/>
    </location>
</feature>
<feature type="compositionally biased region" description="Basic and acidic residues" evidence="1">
    <location>
        <begin position="56"/>
        <end position="71"/>
    </location>
</feature>
<dbReference type="AlphaFoldDB" id="A0AA36J8R9"/>
<dbReference type="Proteomes" id="UP001178507">
    <property type="component" value="Unassembled WGS sequence"/>
</dbReference>
<proteinExistence type="predicted"/>
<accession>A0AA36J8R9</accession>
<protein>
    <submittedName>
        <fullName evidence="2">Uncharacterized protein</fullName>
    </submittedName>
</protein>
<evidence type="ECO:0000256" key="1">
    <source>
        <dbReference type="SAM" id="MobiDB-lite"/>
    </source>
</evidence>
<dbReference type="SUPFAM" id="SSF53474">
    <property type="entry name" value="alpha/beta-Hydrolases"/>
    <property type="match status" value="1"/>
</dbReference>
<keyword evidence="3" id="KW-1185">Reference proteome</keyword>
<comment type="caution">
    <text evidence="2">The sequence shown here is derived from an EMBL/GenBank/DDBJ whole genome shotgun (WGS) entry which is preliminary data.</text>
</comment>
<reference evidence="2" key="1">
    <citation type="submission" date="2023-08" db="EMBL/GenBank/DDBJ databases">
        <authorList>
            <person name="Chen Y."/>
            <person name="Shah S."/>
            <person name="Dougan E. K."/>
            <person name="Thang M."/>
            <person name="Chan C."/>
        </authorList>
    </citation>
    <scope>NUCLEOTIDE SEQUENCE</scope>
</reference>
<organism evidence="2 3">
    <name type="scientific">Effrenium voratum</name>
    <dbReference type="NCBI Taxonomy" id="2562239"/>
    <lineage>
        <taxon>Eukaryota</taxon>
        <taxon>Sar</taxon>
        <taxon>Alveolata</taxon>
        <taxon>Dinophyceae</taxon>
        <taxon>Suessiales</taxon>
        <taxon>Symbiodiniaceae</taxon>
        <taxon>Effrenium</taxon>
    </lineage>
</organism>
<dbReference type="InterPro" id="IPR029058">
    <property type="entry name" value="AB_hydrolase_fold"/>
</dbReference>
<gene>
    <name evidence="2" type="ORF">EVOR1521_LOCUS24806</name>
</gene>
<evidence type="ECO:0000313" key="2">
    <source>
        <dbReference type="EMBL" id="CAJ1401710.1"/>
    </source>
</evidence>
<evidence type="ECO:0000313" key="3">
    <source>
        <dbReference type="Proteomes" id="UP001178507"/>
    </source>
</evidence>